<gene>
    <name evidence="2" type="ORF">DY245_16740</name>
</gene>
<name>A0A371Q3F2_STRIH</name>
<feature type="transmembrane region" description="Helical" evidence="1">
    <location>
        <begin position="42"/>
        <end position="60"/>
    </location>
</feature>
<keyword evidence="1" id="KW-0472">Membrane</keyword>
<protein>
    <submittedName>
        <fullName evidence="2">Uncharacterized protein</fullName>
    </submittedName>
</protein>
<keyword evidence="1" id="KW-1133">Transmembrane helix</keyword>
<dbReference type="Proteomes" id="UP000262477">
    <property type="component" value="Unassembled WGS sequence"/>
</dbReference>
<feature type="transmembrane region" description="Helical" evidence="1">
    <location>
        <begin position="177"/>
        <end position="198"/>
    </location>
</feature>
<comment type="caution">
    <text evidence="2">The sequence shown here is derived from an EMBL/GenBank/DDBJ whole genome shotgun (WGS) entry which is preliminary data.</text>
</comment>
<feature type="transmembrane region" description="Helical" evidence="1">
    <location>
        <begin position="146"/>
        <end position="165"/>
    </location>
</feature>
<dbReference type="RefSeq" id="WP_128508049.1">
    <property type="nucleotide sequence ID" value="NZ_QUAC01000128.1"/>
</dbReference>
<proteinExistence type="predicted"/>
<dbReference type="AlphaFoldDB" id="A0A371Q3F2"/>
<feature type="transmembrane region" description="Helical" evidence="1">
    <location>
        <begin position="72"/>
        <end position="93"/>
    </location>
</feature>
<reference evidence="2 3" key="1">
    <citation type="submission" date="2018-08" db="EMBL/GenBank/DDBJ databases">
        <title>Streptomyces NEAU-D10 sp. nov., a novel Actinomycete isolated from soil.</title>
        <authorList>
            <person name="Jin L."/>
        </authorList>
    </citation>
    <scope>NUCLEOTIDE SEQUENCE [LARGE SCALE GENOMIC DNA]</scope>
    <source>
        <strain evidence="2 3">NEAU-D10</strain>
    </source>
</reference>
<evidence type="ECO:0000313" key="3">
    <source>
        <dbReference type="Proteomes" id="UP000262477"/>
    </source>
</evidence>
<feature type="transmembrane region" description="Helical" evidence="1">
    <location>
        <begin position="245"/>
        <end position="262"/>
    </location>
</feature>
<feature type="transmembrane region" description="Helical" evidence="1">
    <location>
        <begin position="99"/>
        <end position="118"/>
    </location>
</feature>
<sequence>MSLDRQESAAGGRLSQLLDSPVFGMAPWIAMSVIVGPGRYEWAVGISLAIAVAIVIAGHLRHRGTSFKILEISDVVFFAVMVIIGIFASPGAHRWLETYAGEISNIALLVIALGSMAIKQPFTLQYAREQVPREIWNEPAFLRTNYRITGVWGAAFGVAAIAGAYGDLVLHNANNLWTGWIIQIAAIIVALQFTSWYPEVARARARRERNLPGPPEPPVSAMLIPLAGYLTPVGIAVLALDAGPAWLGVGLIVVGVLLVKSLSRATTAEADVGG</sequence>
<dbReference type="OrthoDB" id="3870305at2"/>
<accession>A0A371Q3F2</accession>
<dbReference type="EMBL" id="QUAC01000128">
    <property type="protein sequence ID" value="REK89257.1"/>
    <property type="molecule type" value="Genomic_DNA"/>
</dbReference>
<evidence type="ECO:0000256" key="1">
    <source>
        <dbReference type="SAM" id="Phobius"/>
    </source>
</evidence>
<evidence type="ECO:0000313" key="2">
    <source>
        <dbReference type="EMBL" id="REK89257.1"/>
    </source>
</evidence>
<keyword evidence="1" id="KW-0812">Transmembrane</keyword>
<keyword evidence="3" id="KW-1185">Reference proteome</keyword>
<feature type="transmembrane region" description="Helical" evidence="1">
    <location>
        <begin position="219"/>
        <end position="239"/>
    </location>
</feature>
<organism evidence="2 3">
    <name type="scientific">Streptomyces inhibens</name>
    <dbReference type="NCBI Taxonomy" id="2293571"/>
    <lineage>
        <taxon>Bacteria</taxon>
        <taxon>Bacillati</taxon>
        <taxon>Actinomycetota</taxon>
        <taxon>Actinomycetes</taxon>
        <taxon>Kitasatosporales</taxon>
        <taxon>Streptomycetaceae</taxon>
        <taxon>Streptomyces</taxon>
    </lineage>
</organism>